<dbReference type="InterPro" id="IPR001646">
    <property type="entry name" value="5peptide_repeat"/>
</dbReference>
<evidence type="ECO:0000313" key="2">
    <source>
        <dbReference type="EMBL" id="ATA52311.1"/>
    </source>
</evidence>
<dbReference type="SUPFAM" id="SSF141571">
    <property type="entry name" value="Pentapeptide repeat-like"/>
    <property type="match status" value="3"/>
</dbReference>
<sequence length="868" mass="93845">MQINKPQALGLSTRPIEYRGRRALCISALLHVPLEQGAHGRLWGEQSMWDFLAEEMAEPLVDEGVAKLTAEFLVHGRACPPSAPATGCAVRVRVGPVSKTLVVMGDRHWEGERASAPQPYTQMPIGWERAYGGADFAANPAGIGRAAVQGVRPLPNVEWPHAPLHHPDQVAEPAGFGRLDPMHPARAAWRGTYGPEYLREHAPGFAPDTDWRFFNVAPADQWFAEPLRGDEELEFVHLHPEHPTLTGRLPGLRARVFAAYAMGAGQDDALREVPMRLTTVWCFPHAQRLVLVFHGLAEMASDDGSDIRGMTCGVERITEAPRPDAHYLHVIAQRADPRLGLVHSLRDSDLLPEGLDITDPHAEAARAPFASDGVQAQAQYRRAELDVAMAREQLRGLGKDPDALGVTMPPREPVPKPDELAEVLQRQIEASELQQLHALNDVLAHMEQAIAMARERGVDLAQLQHRGPPTYRAEQDLKQLEQTARHEKRDFRPEVVYGPLLQKEGADSLGYLQAAHQQPPVDRMAPDAAAALRDEIRRAAASGFRAFRGMDLTGADLHGLDLRGADFTGAWLESADLRQANLSGANFSYAVLAHAELSGAIAIGANFEGANLGASRLDGCVLDDADLRTAVLERCQLEGARGARAQLGGTSLLEAAWGRCDWSEAQAGGQVFYRADLRTVAFTGATLAGASFVECDLRGIDLRGADLAGANFVDCPLQGARWTQARAAGVVVTPACDMTGADLGHADLAHANFGGVALADASFAGAVADGANFTGARMPGSDWRLASARGALLRKAVLRGARMSGADLRDAMLQHADLRGADLRRSNLFQADLSRVRLDGDVRLDDALLTRTRTWPRLSAAEQAQPVP</sequence>
<dbReference type="Proteomes" id="UP000217154">
    <property type="component" value="Chromosome"/>
</dbReference>
<dbReference type="Pfam" id="PF00805">
    <property type="entry name" value="Pentapeptide"/>
    <property type="match status" value="5"/>
</dbReference>
<dbReference type="Pfam" id="PF09937">
    <property type="entry name" value="DUF2169"/>
    <property type="match status" value="1"/>
</dbReference>
<name>A0A250DDV2_9BURK</name>
<dbReference type="KEGG" id="vbo:CKY39_03045"/>
<gene>
    <name evidence="2" type="ORF">CKY39_03045</name>
</gene>
<feature type="domain" description="DUF2169" evidence="1">
    <location>
        <begin position="20"/>
        <end position="294"/>
    </location>
</feature>
<dbReference type="Gene3D" id="2.160.20.80">
    <property type="entry name" value="E3 ubiquitin-protein ligase SopA"/>
    <property type="match status" value="3"/>
</dbReference>
<reference evidence="2 3" key="1">
    <citation type="submission" date="2017-09" db="EMBL/GenBank/DDBJ databases">
        <title>The diverse metabolic capabilities of V. boronicumulans make it an excellent choice for continued studies on novel biodegradation.</title>
        <authorList>
            <person name="Sun S."/>
        </authorList>
    </citation>
    <scope>NUCLEOTIDE SEQUENCE [LARGE SCALE GENOMIC DNA]</scope>
    <source>
        <strain evidence="2 3">J1</strain>
    </source>
</reference>
<dbReference type="EMBL" id="CP023284">
    <property type="protein sequence ID" value="ATA52311.1"/>
    <property type="molecule type" value="Genomic_DNA"/>
</dbReference>
<evidence type="ECO:0000259" key="1">
    <source>
        <dbReference type="Pfam" id="PF09937"/>
    </source>
</evidence>
<protein>
    <recommendedName>
        <fullName evidence="1">DUF2169 domain-containing protein</fullName>
    </recommendedName>
</protein>
<dbReference type="PANTHER" id="PTHR14136">
    <property type="entry name" value="BTB_POZ DOMAIN-CONTAINING PROTEIN KCTD9"/>
    <property type="match status" value="1"/>
</dbReference>
<dbReference type="InterPro" id="IPR018683">
    <property type="entry name" value="DUF2169"/>
</dbReference>
<dbReference type="InterPro" id="IPR051082">
    <property type="entry name" value="Pentapeptide-BTB/POZ_domain"/>
</dbReference>
<organism evidence="2 3">
    <name type="scientific">Variovorax boronicumulans</name>
    <dbReference type="NCBI Taxonomy" id="436515"/>
    <lineage>
        <taxon>Bacteria</taxon>
        <taxon>Pseudomonadati</taxon>
        <taxon>Pseudomonadota</taxon>
        <taxon>Betaproteobacteria</taxon>
        <taxon>Burkholderiales</taxon>
        <taxon>Comamonadaceae</taxon>
        <taxon>Variovorax</taxon>
    </lineage>
</organism>
<dbReference type="PANTHER" id="PTHR14136:SF17">
    <property type="entry name" value="BTB_POZ DOMAIN-CONTAINING PROTEIN KCTD9"/>
    <property type="match status" value="1"/>
</dbReference>
<accession>A0A250DDV2</accession>
<dbReference type="RefSeq" id="WP_095743407.1">
    <property type="nucleotide sequence ID" value="NZ_CP023284.1"/>
</dbReference>
<proteinExistence type="predicted"/>
<evidence type="ECO:0000313" key="3">
    <source>
        <dbReference type="Proteomes" id="UP000217154"/>
    </source>
</evidence>
<dbReference type="AlphaFoldDB" id="A0A250DDV2"/>